<keyword evidence="7 11" id="KW-0143">Chaperone</keyword>
<evidence type="ECO:0000313" key="16">
    <source>
        <dbReference type="EMBL" id="PDQ35150.1"/>
    </source>
</evidence>
<evidence type="ECO:0000256" key="10">
    <source>
        <dbReference type="ARBA" id="ARBA00029986"/>
    </source>
</evidence>
<evidence type="ECO:0000256" key="1">
    <source>
        <dbReference type="ARBA" id="ARBA00000971"/>
    </source>
</evidence>
<keyword evidence="9 11" id="KW-0131">Cell cycle</keyword>
<evidence type="ECO:0000256" key="4">
    <source>
        <dbReference type="ARBA" id="ARBA00016902"/>
    </source>
</evidence>
<evidence type="ECO:0000256" key="2">
    <source>
        <dbReference type="ARBA" id="ARBA00005464"/>
    </source>
</evidence>
<proteinExistence type="inferred from homology"/>
<dbReference type="InterPro" id="IPR005215">
    <property type="entry name" value="Trig_fac"/>
</dbReference>
<comment type="similarity">
    <text evidence="2 11 13">Belongs to the FKBP-type PPIase family. Tig subfamily.</text>
</comment>
<comment type="caution">
    <text evidence="16">The sequence shown here is derived from an EMBL/GenBank/DDBJ whole genome shotgun (WGS) entry which is preliminary data.</text>
</comment>
<evidence type="ECO:0000256" key="14">
    <source>
        <dbReference type="SAM" id="MobiDB-lite"/>
    </source>
</evidence>
<protein>
    <recommendedName>
        <fullName evidence="4 11">Trigger factor</fullName>
        <shortName evidence="11">TF</shortName>
        <ecNumber evidence="3 11">5.2.1.8</ecNumber>
    </recommendedName>
    <alternativeName>
        <fullName evidence="10 11">PPIase</fullName>
    </alternativeName>
</protein>
<dbReference type="GO" id="GO:0015031">
    <property type="term" value="P:protein transport"/>
    <property type="evidence" value="ECO:0007669"/>
    <property type="project" value="UniProtKB-UniRule"/>
</dbReference>
<dbReference type="PANTHER" id="PTHR30560:SF3">
    <property type="entry name" value="TRIGGER FACTOR-LIKE PROTEIN TIG, CHLOROPLASTIC"/>
    <property type="match status" value="1"/>
</dbReference>
<dbReference type="InterPro" id="IPR037041">
    <property type="entry name" value="Trigger_fac_C_sf"/>
</dbReference>
<feature type="region of interest" description="Disordered" evidence="14">
    <location>
        <begin position="424"/>
        <end position="460"/>
    </location>
</feature>
<keyword evidence="6 11" id="KW-0697">Rotamase</keyword>
<dbReference type="GO" id="GO:0005737">
    <property type="term" value="C:cytoplasm"/>
    <property type="evidence" value="ECO:0007669"/>
    <property type="project" value="UniProtKB-SubCell"/>
</dbReference>
<evidence type="ECO:0000256" key="3">
    <source>
        <dbReference type="ARBA" id="ARBA00013194"/>
    </source>
</evidence>
<dbReference type="Pfam" id="PF00254">
    <property type="entry name" value="FKBP_C"/>
    <property type="match status" value="1"/>
</dbReference>
<dbReference type="Gene3D" id="3.30.70.1050">
    <property type="entry name" value="Trigger factor ribosome-binding domain"/>
    <property type="match status" value="1"/>
</dbReference>
<dbReference type="GO" id="GO:0043335">
    <property type="term" value="P:protein unfolding"/>
    <property type="evidence" value="ECO:0007669"/>
    <property type="project" value="TreeGrafter"/>
</dbReference>
<dbReference type="SUPFAM" id="SSF54534">
    <property type="entry name" value="FKBP-like"/>
    <property type="match status" value="1"/>
</dbReference>
<evidence type="ECO:0000256" key="9">
    <source>
        <dbReference type="ARBA" id="ARBA00023306"/>
    </source>
</evidence>
<accession>A0A2A6FR49</accession>
<dbReference type="InterPro" id="IPR046357">
    <property type="entry name" value="PPIase_dom_sf"/>
</dbReference>
<evidence type="ECO:0000259" key="15">
    <source>
        <dbReference type="PROSITE" id="PS50059"/>
    </source>
</evidence>
<dbReference type="Pfam" id="PF05697">
    <property type="entry name" value="Trigger_N"/>
    <property type="match status" value="1"/>
</dbReference>
<organism evidence="16 17">
    <name type="scientific">Candidatus Lumbricidiphila eiseniae</name>
    <dbReference type="NCBI Taxonomy" id="1969409"/>
    <lineage>
        <taxon>Bacteria</taxon>
        <taxon>Bacillati</taxon>
        <taxon>Actinomycetota</taxon>
        <taxon>Actinomycetes</taxon>
        <taxon>Micrococcales</taxon>
        <taxon>Microbacteriaceae</taxon>
        <taxon>Candidatus Lumbricidiphila</taxon>
    </lineage>
</organism>
<evidence type="ECO:0000256" key="5">
    <source>
        <dbReference type="ARBA" id="ARBA00022618"/>
    </source>
</evidence>
<keyword evidence="5 11" id="KW-0132">Cell division</keyword>
<dbReference type="Gene3D" id="1.10.3120.10">
    <property type="entry name" value="Trigger factor, C-terminal domain"/>
    <property type="match status" value="1"/>
</dbReference>
<dbReference type="PANTHER" id="PTHR30560">
    <property type="entry name" value="TRIGGER FACTOR CHAPERONE AND PEPTIDYL-PROLYL CIS/TRANS ISOMERASE"/>
    <property type="match status" value="1"/>
</dbReference>
<evidence type="ECO:0000256" key="8">
    <source>
        <dbReference type="ARBA" id="ARBA00023235"/>
    </source>
</evidence>
<feature type="domain" description="PPIase FKBP-type" evidence="15">
    <location>
        <begin position="167"/>
        <end position="213"/>
    </location>
</feature>
<dbReference type="PIRSF" id="PIRSF003095">
    <property type="entry name" value="Trigger_factor"/>
    <property type="match status" value="1"/>
</dbReference>
<gene>
    <name evidence="11" type="primary">tig</name>
    <name evidence="16" type="ORF">B5766_07470</name>
</gene>
<evidence type="ECO:0000256" key="13">
    <source>
        <dbReference type="RuleBase" id="RU003914"/>
    </source>
</evidence>
<dbReference type="NCBIfam" id="TIGR00115">
    <property type="entry name" value="tig"/>
    <property type="match status" value="1"/>
</dbReference>
<dbReference type="Proteomes" id="UP000219994">
    <property type="component" value="Unassembled WGS sequence"/>
</dbReference>
<comment type="domain">
    <text evidence="11">Consists of 3 domains; the N-terminus binds the ribosome, the middle domain has PPIase activity, while the C-terminus has intrinsic chaperone activity on its own.</text>
</comment>
<name>A0A2A6FR49_9MICO</name>
<dbReference type="Gene3D" id="3.10.50.40">
    <property type="match status" value="1"/>
</dbReference>
<sequence length="460" mass="50111">MPTTTVEKLSPTRSKLTITVTPDELKPSIDSAYKTIAEQVNIPGFRRGKVPPRIIDQRVGKAAVLQEAVGSGLDRLYRDAVSEHDVHVMGRPEASILELPSEADLSGDLIVAIEVNVRPDITLPEMNTLTLTVDSIDISEAEVSAAIDRLRSRFGTLITVERPAKTGDFVTLDLVATIDGKEVDAANDISYELGSGELLAGIDDALDTLTAGESTTFKSTLLGGDHEGEEAEVAVTVTAVKESELPDADDDFAQVASEFDTYSELLASVREEALRSKRAAQAHQARDHLLEKLRELIVVPVIEEIIEEEVHRHLEGEGRLDDEEHRSEVIAESRQSYQDQVILDTLTEKQKVQVSEQELTQYLVQAAAQYRMEPSEFFTTLRESGQLVTMAAEARKNKALALALGKVTVKDTSGTIIDLSDFTVSEDEAKGDSSEQADGSEGTEAAASSAKRKLRKTAKK</sequence>
<dbReference type="GO" id="GO:0043022">
    <property type="term" value="F:ribosome binding"/>
    <property type="evidence" value="ECO:0007669"/>
    <property type="project" value="TreeGrafter"/>
</dbReference>
<dbReference type="GO" id="GO:0044183">
    <property type="term" value="F:protein folding chaperone"/>
    <property type="evidence" value="ECO:0007669"/>
    <property type="project" value="TreeGrafter"/>
</dbReference>
<feature type="compositionally biased region" description="Basic residues" evidence="14">
    <location>
        <begin position="450"/>
        <end position="460"/>
    </location>
</feature>
<dbReference type="SUPFAM" id="SSF109998">
    <property type="entry name" value="Triger factor/SurA peptide-binding domain-like"/>
    <property type="match status" value="1"/>
</dbReference>
<keyword evidence="8 11" id="KW-0413">Isomerase</keyword>
<dbReference type="HAMAP" id="MF_00303">
    <property type="entry name" value="Trigger_factor_Tig"/>
    <property type="match status" value="1"/>
</dbReference>
<dbReference type="Pfam" id="PF05698">
    <property type="entry name" value="Trigger_C"/>
    <property type="match status" value="1"/>
</dbReference>
<dbReference type="GO" id="GO:0051301">
    <property type="term" value="P:cell division"/>
    <property type="evidence" value="ECO:0007669"/>
    <property type="project" value="UniProtKB-KW"/>
</dbReference>
<dbReference type="GO" id="GO:0051083">
    <property type="term" value="P:'de novo' cotranslational protein folding"/>
    <property type="evidence" value="ECO:0007669"/>
    <property type="project" value="TreeGrafter"/>
</dbReference>
<comment type="subcellular location">
    <subcellularLocation>
        <location evidence="11">Cytoplasm</location>
    </subcellularLocation>
    <text evidence="11">About half TF is bound to the ribosome near the polypeptide exit tunnel while the other half is free in the cytoplasm.</text>
</comment>
<comment type="function">
    <text evidence="11">Involved in protein export. Acts as a chaperone by maintaining the newly synthesized protein in an open conformation. Functions as a peptidyl-prolyl cis-trans isomerase.</text>
</comment>
<dbReference type="InterPro" id="IPR036611">
    <property type="entry name" value="Trigger_fac_ribosome-bd_sf"/>
</dbReference>
<dbReference type="PROSITE" id="PS50059">
    <property type="entry name" value="FKBP_PPIASE"/>
    <property type="match status" value="1"/>
</dbReference>
<dbReference type="AlphaFoldDB" id="A0A2A6FR49"/>
<reference evidence="17" key="1">
    <citation type="submission" date="2017-03" db="EMBL/GenBank/DDBJ databases">
        <authorList>
            <person name="Lund M.B."/>
        </authorList>
    </citation>
    <scope>NUCLEOTIDE SEQUENCE [LARGE SCALE GENOMIC DNA]</scope>
</reference>
<dbReference type="SUPFAM" id="SSF102735">
    <property type="entry name" value="Trigger factor ribosome-binding domain"/>
    <property type="match status" value="1"/>
</dbReference>
<comment type="catalytic activity">
    <reaction evidence="1 11 12">
        <text>[protein]-peptidylproline (omega=180) = [protein]-peptidylproline (omega=0)</text>
        <dbReference type="Rhea" id="RHEA:16237"/>
        <dbReference type="Rhea" id="RHEA-COMP:10747"/>
        <dbReference type="Rhea" id="RHEA-COMP:10748"/>
        <dbReference type="ChEBI" id="CHEBI:83833"/>
        <dbReference type="ChEBI" id="CHEBI:83834"/>
        <dbReference type="EC" id="5.2.1.8"/>
    </reaction>
</comment>
<evidence type="ECO:0000256" key="11">
    <source>
        <dbReference type="HAMAP-Rule" id="MF_00303"/>
    </source>
</evidence>
<keyword evidence="11" id="KW-0963">Cytoplasm</keyword>
<evidence type="ECO:0000256" key="12">
    <source>
        <dbReference type="PROSITE-ProRule" id="PRU00277"/>
    </source>
</evidence>
<dbReference type="EMBL" id="NAEP01000039">
    <property type="protein sequence ID" value="PDQ35150.1"/>
    <property type="molecule type" value="Genomic_DNA"/>
</dbReference>
<dbReference type="InterPro" id="IPR008881">
    <property type="entry name" value="Trigger_fac_ribosome-bd_bac"/>
</dbReference>
<evidence type="ECO:0000313" key="17">
    <source>
        <dbReference type="Proteomes" id="UP000219994"/>
    </source>
</evidence>
<dbReference type="InterPro" id="IPR001179">
    <property type="entry name" value="PPIase_FKBP_dom"/>
</dbReference>
<evidence type="ECO:0000256" key="6">
    <source>
        <dbReference type="ARBA" id="ARBA00023110"/>
    </source>
</evidence>
<dbReference type="EC" id="5.2.1.8" evidence="3 11"/>
<dbReference type="InterPro" id="IPR027304">
    <property type="entry name" value="Trigger_fact/SurA_dom_sf"/>
</dbReference>
<dbReference type="GO" id="GO:0003755">
    <property type="term" value="F:peptidyl-prolyl cis-trans isomerase activity"/>
    <property type="evidence" value="ECO:0007669"/>
    <property type="project" value="UniProtKB-UniRule"/>
</dbReference>
<dbReference type="InterPro" id="IPR008880">
    <property type="entry name" value="Trigger_fac_C"/>
</dbReference>
<evidence type="ECO:0000256" key="7">
    <source>
        <dbReference type="ARBA" id="ARBA00023186"/>
    </source>
</evidence>